<gene>
    <name evidence="2" type="ORF">NCAST_37_01120</name>
</gene>
<dbReference type="eggNOG" id="COG2319">
    <property type="taxonomic scope" value="Bacteria"/>
</dbReference>
<dbReference type="STRING" id="1824.SAMN05444423_10391"/>
<name>U5ENC7_NOCAS</name>
<dbReference type="Gene3D" id="3.40.50.300">
    <property type="entry name" value="P-loop containing nucleotide triphosphate hydrolases"/>
    <property type="match status" value="1"/>
</dbReference>
<dbReference type="GeneID" id="91515436"/>
<organism evidence="2 3">
    <name type="scientific">Nocardia asteroides NBRC 15531</name>
    <dbReference type="NCBI Taxonomy" id="1110697"/>
    <lineage>
        <taxon>Bacteria</taxon>
        <taxon>Bacillati</taxon>
        <taxon>Actinomycetota</taxon>
        <taxon>Actinomycetes</taxon>
        <taxon>Mycobacteriales</taxon>
        <taxon>Nocardiaceae</taxon>
        <taxon>Nocardia</taxon>
    </lineage>
</organism>
<reference evidence="2 3" key="1">
    <citation type="journal article" date="2014" name="BMC Genomics">
        <title>Genome based analysis of type-I polyketide synthase and nonribosomal peptide synthetase gene clusters in seven strains of five representative Nocardia species.</title>
        <authorList>
            <person name="Komaki H."/>
            <person name="Ichikawa N."/>
            <person name="Hosoyama A."/>
            <person name="Takahashi-Nakaguchi A."/>
            <person name="Matsuzawa T."/>
            <person name="Suzuki K."/>
            <person name="Fujita N."/>
            <person name="Gonoi T."/>
        </authorList>
    </citation>
    <scope>NUCLEOTIDE SEQUENCE [LARGE SCALE GENOMIC DNA]</scope>
    <source>
        <strain evidence="2 3">NBRC 15531</strain>
    </source>
</reference>
<accession>U5ENC7</accession>
<dbReference type="Pfam" id="PF20703">
    <property type="entry name" value="nSTAND1"/>
    <property type="match status" value="1"/>
</dbReference>
<protein>
    <recommendedName>
        <fullName evidence="1">Novel STAND NTPase 1 domain-containing protein</fullName>
    </recommendedName>
</protein>
<keyword evidence="3" id="KW-1185">Reference proteome</keyword>
<dbReference type="OrthoDB" id="134501at2"/>
<evidence type="ECO:0000313" key="2">
    <source>
        <dbReference type="EMBL" id="GAD87803.1"/>
    </source>
</evidence>
<dbReference type="AlphaFoldDB" id="U5ENC7"/>
<dbReference type="InterPro" id="IPR027417">
    <property type="entry name" value="P-loop_NTPase"/>
</dbReference>
<dbReference type="Proteomes" id="UP000017048">
    <property type="component" value="Unassembled WGS sequence"/>
</dbReference>
<dbReference type="SUPFAM" id="SSF52540">
    <property type="entry name" value="P-loop containing nucleoside triphosphate hydrolases"/>
    <property type="match status" value="1"/>
</dbReference>
<dbReference type="EMBL" id="BAFO02000037">
    <property type="protein sequence ID" value="GAD87803.1"/>
    <property type="molecule type" value="Genomic_DNA"/>
</dbReference>
<feature type="domain" description="Novel STAND NTPase 1" evidence="1">
    <location>
        <begin position="136"/>
        <end position="482"/>
    </location>
</feature>
<sequence>MASGGPIRSAVQSAGSAREEFAEEFNALYVASGCRSLRSLADSAKRKSKGGPVQGCAVSAQRISDWKAGRNVPARFDVLHPVLLVLIESARRRDAKVGVVLSVPAWRQLWNRAQAIRAVSAHTAGWASSADMAGGCFTGREVATRALADLVDTAVGAPDGRIIAVTGASGVGKSTLLNVGLTARLKETKPQQLTVRTIVLGGSTAQTLASISEELRRAREDGRGMGRVGELEEGVAHVVVVDQVEMMFGDPVPADSRECIVAQLGLLTEVAVVIVCVRSDHIPDCYEFPLLAEALDSRHYVLEPMNTAELRSVIRTGLHRPGGDADPGLEEALIATLCGFRGDTGFRGREPAELPILTGILRSMAEGRHMACRHVDIYRRNGGAEGIVQVVADNLWNRLSSEQRAEAEQILLGLVSVHTDLGYVRRRLHHGDAARLRDRRGVHAVVLRELIDARLVTVDLNELYLSHDLVLTWSRLRTWLEAGIGAGEGGQHRVRRPSDRPWLVRGTDRELVSVNRSAS</sequence>
<comment type="caution">
    <text evidence="2">The sequence shown here is derived from an EMBL/GenBank/DDBJ whole genome shotgun (WGS) entry which is preliminary data.</text>
</comment>
<dbReference type="InterPro" id="IPR049052">
    <property type="entry name" value="nSTAND1"/>
</dbReference>
<dbReference type="RefSeq" id="WP_022567380.1">
    <property type="nucleotide sequence ID" value="NZ_BAFO02000037.1"/>
</dbReference>
<proteinExistence type="predicted"/>
<evidence type="ECO:0000259" key="1">
    <source>
        <dbReference type="Pfam" id="PF20703"/>
    </source>
</evidence>
<evidence type="ECO:0000313" key="3">
    <source>
        <dbReference type="Proteomes" id="UP000017048"/>
    </source>
</evidence>